<organism evidence="5 6">
    <name type="scientific">Apiosordaria backusii</name>
    <dbReference type="NCBI Taxonomy" id="314023"/>
    <lineage>
        <taxon>Eukaryota</taxon>
        <taxon>Fungi</taxon>
        <taxon>Dikarya</taxon>
        <taxon>Ascomycota</taxon>
        <taxon>Pezizomycotina</taxon>
        <taxon>Sordariomycetes</taxon>
        <taxon>Sordariomycetidae</taxon>
        <taxon>Sordariales</taxon>
        <taxon>Lasiosphaeriaceae</taxon>
        <taxon>Apiosordaria</taxon>
    </lineage>
</organism>
<sequence length="332" mass="35048">MLNSSKLTAAAIFLGLAARTAQQELKGTLNTDPLTNVTFLNFYPSTSPNFRLSFALPIETTPSSKDLLIQIITPLNPNHSGWGGIALSSSGMRGGLLVAAWYVPPPPRPARKRNLHLHPPPTHHLLRLSHPHLQRLRHRPAISPIPSGTYLNKTHLVSTFLCGGCVKNPDGFQISPDNQKARLAYAFSAIDVPADNYDREAQQVKMSDHTGGGELGGEGWFEIVVDEARSDIFGEWAKMAGRGGESEGTGPGPTDDGGLVTSSVSVAAATSAVTASATSTTETGEPIESGGGVGDDGESRGGDARYDGLSPLAVVVMGLVGGMYLVQPFVWT</sequence>
<keyword evidence="3" id="KW-0732">Signal</keyword>
<keyword evidence="6" id="KW-1185">Reference proteome</keyword>
<keyword evidence="2" id="KW-0472">Membrane</keyword>
<evidence type="ECO:0000313" key="6">
    <source>
        <dbReference type="Proteomes" id="UP001172159"/>
    </source>
</evidence>
<evidence type="ECO:0000256" key="1">
    <source>
        <dbReference type="SAM" id="MobiDB-lite"/>
    </source>
</evidence>
<evidence type="ECO:0000256" key="3">
    <source>
        <dbReference type="SAM" id="SignalP"/>
    </source>
</evidence>
<feature type="compositionally biased region" description="Gly residues" evidence="1">
    <location>
        <begin position="241"/>
        <end position="251"/>
    </location>
</feature>
<dbReference type="AlphaFoldDB" id="A0AA39ZQ52"/>
<feature type="region of interest" description="Disordered" evidence="1">
    <location>
        <begin position="240"/>
        <end position="260"/>
    </location>
</feature>
<protein>
    <recommendedName>
        <fullName evidence="4">Cellobiose dehydrogenase-like cytochrome domain-containing protein</fullName>
    </recommendedName>
</protein>
<dbReference type="EMBL" id="JAUKTV010000027">
    <property type="protein sequence ID" value="KAK0701514.1"/>
    <property type="molecule type" value="Genomic_DNA"/>
</dbReference>
<accession>A0AA39ZQ52</accession>
<evidence type="ECO:0000256" key="2">
    <source>
        <dbReference type="SAM" id="Phobius"/>
    </source>
</evidence>
<feature type="domain" description="Cellobiose dehydrogenase-like cytochrome" evidence="4">
    <location>
        <begin position="31"/>
        <end position="197"/>
    </location>
</feature>
<feature type="region of interest" description="Disordered" evidence="1">
    <location>
        <begin position="272"/>
        <end position="304"/>
    </location>
</feature>
<keyword evidence="2" id="KW-0812">Transmembrane</keyword>
<dbReference type="Pfam" id="PF16010">
    <property type="entry name" value="CDH-cyt"/>
    <property type="match status" value="1"/>
</dbReference>
<reference evidence="5" key="1">
    <citation type="submission" date="2023-06" db="EMBL/GenBank/DDBJ databases">
        <title>Genome-scale phylogeny and comparative genomics of the fungal order Sordariales.</title>
        <authorList>
            <consortium name="Lawrence Berkeley National Laboratory"/>
            <person name="Hensen N."/>
            <person name="Bonometti L."/>
            <person name="Westerberg I."/>
            <person name="Brannstrom I.O."/>
            <person name="Guillou S."/>
            <person name="Cros-Aarteil S."/>
            <person name="Calhoun S."/>
            <person name="Haridas S."/>
            <person name="Kuo A."/>
            <person name="Mondo S."/>
            <person name="Pangilinan J."/>
            <person name="Riley R."/>
            <person name="Labutti K."/>
            <person name="Andreopoulos B."/>
            <person name="Lipzen A."/>
            <person name="Chen C."/>
            <person name="Yanf M."/>
            <person name="Daum C."/>
            <person name="Ng V."/>
            <person name="Clum A."/>
            <person name="Steindorff A."/>
            <person name="Ohm R."/>
            <person name="Martin F."/>
            <person name="Silar P."/>
            <person name="Natvig D."/>
            <person name="Lalanne C."/>
            <person name="Gautier V."/>
            <person name="Ament-Velasquez S.L."/>
            <person name="Kruys A."/>
            <person name="Hutchinson M.I."/>
            <person name="Powell A.J."/>
            <person name="Barry K."/>
            <person name="Miller A.N."/>
            <person name="Grigoriev I.V."/>
            <person name="Debuchy R."/>
            <person name="Gladieux P."/>
            <person name="Thoren M.H."/>
            <person name="Johannesson H."/>
        </authorList>
    </citation>
    <scope>NUCLEOTIDE SEQUENCE</scope>
    <source>
        <strain evidence="5">CBS 540.89</strain>
    </source>
</reference>
<evidence type="ECO:0000259" key="4">
    <source>
        <dbReference type="Pfam" id="PF16010"/>
    </source>
</evidence>
<evidence type="ECO:0000313" key="5">
    <source>
        <dbReference type="EMBL" id="KAK0701514.1"/>
    </source>
</evidence>
<comment type="caution">
    <text evidence="5">The sequence shown here is derived from an EMBL/GenBank/DDBJ whole genome shotgun (WGS) entry which is preliminary data.</text>
</comment>
<feature type="chain" id="PRO_5041389545" description="Cellobiose dehydrogenase-like cytochrome domain-containing protein" evidence="3">
    <location>
        <begin position="23"/>
        <end position="332"/>
    </location>
</feature>
<feature type="transmembrane region" description="Helical" evidence="2">
    <location>
        <begin position="309"/>
        <end position="331"/>
    </location>
</feature>
<dbReference type="InterPro" id="IPR015920">
    <property type="entry name" value="Cellobiose_DH-like_cyt"/>
</dbReference>
<dbReference type="Gene3D" id="2.60.40.1210">
    <property type="entry name" value="Cellobiose dehydrogenase, cytochrome domain"/>
    <property type="match status" value="1"/>
</dbReference>
<keyword evidence="2" id="KW-1133">Transmembrane helix</keyword>
<feature type="compositionally biased region" description="Low complexity" evidence="1">
    <location>
        <begin position="272"/>
        <end position="281"/>
    </location>
</feature>
<dbReference type="SUPFAM" id="SSF49344">
    <property type="entry name" value="CBD9-like"/>
    <property type="match status" value="1"/>
</dbReference>
<name>A0AA39ZQ52_9PEZI</name>
<feature type="signal peptide" evidence="3">
    <location>
        <begin position="1"/>
        <end position="22"/>
    </location>
</feature>
<gene>
    <name evidence="5" type="ORF">B0T21DRAFT_455792</name>
</gene>
<dbReference type="Proteomes" id="UP001172159">
    <property type="component" value="Unassembled WGS sequence"/>
</dbReference>
<proteinExistence type="predicted"/>